<evidence type="ECO:0000313" key="2">
    <source>
        <dbReference type="Proteomes" id="UP000070646"/>
    </source>
</evidence>
<reference evidence="1 2" key="1">
    <citation type="submission" date="2016-01" db="EMBL/GenBank/DDBJ databases">
        <authorList>
            <person name="Oliw E.H."/>
        </authorList>
    </citation>
    <scope>NUCLEOTIDE SEQUENCE [LARGE SCALE GENOMIC DNA]</scope>
    <source>
        <strain evidence="1 2">MJR7757A</strain>
    </source>
</reference>
<dbReference type="EMBL" id="LRPU01000105">
    <property type="protein sequence ID" value="KXA10311.1"/>
    <property type="molecule type" value="Genomic_DNA"/>
</dbReference>
<protein>
    <submittedName>
        <fullName evidence="1">Uncharacterized protein</fullName>
    </submittedName>
</protein>
<name>A0A133N206_CLOPF</name>
<gene>
    <name evidence="1" type="ORF">HMPREF3222_02109</name>
</gene>
<proteinExistence type="predicted"/>
<accession>A0A133N206</accession>
<comment type="caution">
    <text evidence="1">The sequence shown here is derived from an EMBL/GenBank/DDBJ whole genome shotgun (WGS) entry which is preliminary data.</text>
</comment>
<evidence type="ECO:0000313" key="1">
    <source>
        <dbReference type="EMBL" id="KXA10311.1"/>
    </source>
</evidence>
<dbReference type="AlphaFoldDB" id="A0A133N206"/>
<dbReference type="Proteomes" id="UP000070646">
    <property type="component" value="Unassembled WGS sequence"/>
</dbReference>
<organism evidence="1 2">
    <name type="scientific">Clostridium perfringens</name>
    <dbReference type="NCBI Taxonomy" id="1502"/>
    <lineage>
        <taxon>Bacteria</taxon>
        <taxon>Bacillati</taxon>
        <taxon>Bacillota</taxon>
        <taxon>Clostridia</taxon>
        <taxon>Eubacteriales</taxon>
        <taxon>Clostridiaceae</taxon>
        <taxon>Clostridium</taxon>
    </lineage>
</organism>
<dbReference type="PATRIC" id="fig|1502.174.peg.2123"/>
<dbReference type="RefSeq" id="WP_196489542.1">
    <property type="nucleotide sequence ID" value="NZ_KQ956244.1"/>
</dbReference>
<sequence length="131" mass="15588">MKDMSLVMKEAHRLTKEIKKEFPNVDYKLQLGICMSYLLNGEGENEMVELEGTEKQVKWALDIRKEILEIATKNNLKRTLEVIKKEEKAVFFIDNFKFATSKILDAYKKFECAFKFEMKLEEIETFKKYGW</sequence>